<keyword evidence="1" id="KW-1133">Transmembrane helix</keyword>
<dbReference type="AlphaFoldDB" id="A0A1I4ED75"/>
<protein>
    <submittedName>
        <fullName evidence="2">Phosphatidate cytidylyltransferase</fullName>
    </submittedName>
</protein>
<keyword evidence="2" id="KW-0808">Transferase</keyword>
<keyword evidence="1" id="KW-0472">Membrane</keyword>
<feature type="transmembrane region" description="Helical" evidence="1">
    <location>
        <begin position="111"/>
        <end position="129"/>
    </location>
</feature>
<reference evidence="3" key="1">
    <citation type="submission" date="2016-10" db="EMBL/GenBank/DDBJ databases">
        <authorList>
            <person name="Varghese N."/>
            <person name="Submissions S."/>
        </authorList>
    </citation>
    <scope>NUCLEOTIDE SEQUENCE [LARGE SCALE GENOMIC DNA]</scope>
    <source>
        <strain evidence="3">DSM 28453</strain>
    </source>
</reference>
<feature type="transmembrane region" description="Helical" evidence="1">
    <location>
        <begin position="141"/>
        <end position="160"/>
    </location>
</feature>
<gene>
    <name evidence="2" type="ORF">SAMN04488036_104110</name>
</gene>
<dbReference type="GO" id="GO:0009273">
    <property type="term" value="P:peptidoglycan-based cell wall biogenesis"/>
    <property type="evidence" value="ECO:0007669"/>
    <property type="project" value="TreeGrafter"/>
</dbReference>
<keyword evidence="1" id="KW-0812">Transmembrane</keyword>
<dbReference type="Pfam" id="PF01148">
    <property type="entry name" value="CTP_transf_1"/>
    <property type="match status" value="1"/>
</dbReference>
<feature type="transmembrane region" description="Helical" evidence="1">
    <location>
        <begin position="88"/>
        <end position="105"/>
    </location>
</feature>
<feature type="transmembrane region" description="Helical" evidence="1">
    <location>
        <begin position="166"/>
        <end position="184"/>
    </location>
</feature>
<name>A0A1I4ED75_9RHOB</name>
<organism evidence="2 3">
    <name type="scientific">Shimia haliotis</name>
    <dbReference type="NCBI Taxonomy" id="1280847"/>
    <lineage>
        <taxon>Bacteria</taxon>
        <taxon>Pseudomonadati</taxon>
        <taxon>Pseudomonadota</taxon>
        <taxon>Alphaproteobacteria</taxon>
        <taxon>Rhodobacterales</taxon>
        <taxon>Roseobacteraceae</taxon>
    </lineage>
</organism>
<proteinExistence type="predicted"/>
<dbReference type="GO" id="GO:0005886">
    <property type="term" value="C:plasma membrane"/>
    <property type="evidence" value="ECO:0007669"/>
    <property type="project" value="TreeGrafter"/>
</dbReference>
<feature type="transmembrane region" description="Helical" evidence="1">
    <location>
        <begin position="45"/>
        <end position="76"/>
    </location>
</feature>
<dbReference type="RefSeq" id="WP_093323756.1">
    <property type="nucleotide sequence ID" value="NZ_FOSZ01000004.1"/>
</dbReference>
<dbReference type="Proteomes" id="UP000198851">
    <property type="component" value="Unassembled WGS sequence"/>
</dbReference>
<keyword evidence="3" id="KW-1185">Reference proteome</keyword>
<dbReference type="GO" id="GO:0016779">
    <property type="term" value="F:nucleotidyltransferase activity"/>
    <property type="evidence" value="ECO:0007669"/>
    <property type="project" value="UniProtKB-KW"/>
</dbReference>
<dbReference type="PANTHER" id="PTHR43535">
    <property type="entry name" value="PHOSPHATIDATE CYTIDYLYLTRANSFERASE"/>
    <property type="match status" value="1"/>
</dbReference>
<evidence type="ECO:0000256" key="1">
    <source>
        <dbReference type="SAM" id="Phobius"/>
    </source>
</evidence>
<feature type="transmembrane region" description="Helical" evidence="1">
    <location>
        <begin position="204"/>
        <end position="225"/>
    </location>
</feature>
<keyword evidence="2" id="KW-0548">Nucleotidyltransferase</keyword>
<dbReference type="OrthoDB" id="7848854at2"/>
<dbReference type="STRING" id="1280847.SAMN04488036_104110"/>
<dbReference type="PANTHER" id="PTHR43535:SF1">
    <property type="entry name" value="PHOSPHATIDATE CYTIDYLYLTRANSFERASE"/>
    <property type="match status" value="1"/>
</dbReference>
<feature type="transmembrane region" description="Helical" evidence="1">
    <location>
        <begin position="231"/>
        <end position="250"/>
    </location>
</feature>
<sequence>MTPLLVKDMALIAGALLIAGYALLSTVALLPKTRALGLDLLRTFFSATLIVCVLTGLFLLGPLALVPAFALAALRIGFESASVRMKDGPAPLLIGILTAGLTVVATLDDRIAMAVLGVWALLLVRLIVLPNASNPRTSKSILDLMVFPVLPLALLAYGAIQPNLAGLMFAAYLLVEIFDSLALLCGKLFGRTKAFPTLSPNKTIGGLVGGALSLIVLTAFGAYLLDQPLGLAALLAVFVGCLAVAGDLAASRLKRIGGVKDFPIVFSRQGGLLDSLDSWIAAGAGLIALSLLASLC</sequence>
<dbReference type="EMBL" id="FOSZ01000004">
    <property type="protein sequence ID" value="SFL02121.1"/>
    <property type="molecule type" value="Genomic_DNA"/>
</dbReference>
<accession>A0A1I4ED75</accession>
<evidence type="ECO:0000313" key="2">
    <source>
        <dbReference type="EMBL" id="SFL02121.1"/>
    </source>
</evidence>
<evidence type="ECO:0000313" key="3">
    <source>
        <dbReference type="Proteomes" id="UP000198851"/>
    </source>
</evidence>